<evidence type="ECO:0000259" key="8">
    <source>
        <dbReference type="Pfam" id="PF01292"/>
    </source>
</evidence>
<dbReference type="AlphaFoldDB" id="A0A5C8HTI3"/>
<evidence type="ECO:0000313" key="9">
    <source>
        <dbReference type="EMBL" id="TXK06512.1"/>
    </source>
</evidence>
<keyword evidence="3 7" id="KW-0812">Transmembrane</keyword>
<feature type="region of interest" description="Disordered" evidence="6">
    <location>
        <begin position="14"/>
        <end position="40"/>
    </location>
</feature>
<evidence type="ECO:0000313" key="10">
    <source>
        <dbReference type="Proteomes" id="UP000321196"/>
    </source>
</evidence>
<dbReference type="PANTHER" id="PTHR30485">
    <property type="entry name" value="NI/FE-HYDROGENASE 1 B-TYPE CYTOCHROME SUBUNIT"/>
    <property type="match status" value="1"/>
</dbReference>
<evidence type="ECO:0000256" key="3">
    <source>
        <dbReference type="ARBA" id="ARBA00022692"/>
    </source>
</evidence>
<keyword evidence="10" id="KW-1185">Reference proteome</keyword>
<evidence type="ECO:0000256" key="5">
    <source>
        <dbReference type="ARBA" id="ARBA00023136"/>
    </source>
</evidence>
<gene>
    <name evidence="9" type="ORF">FVP60_06080</name>
</gene>
<feature type="transmembrane region" description="Helical" evidence="7">
    <location>
        <begin position="490"/>
        <end position="511"/>
    </location>
</feature>
<dbReference type="EMBL" id="VRSW01000001">
    <property type="protein sequence ID" value="TXK06512.1"/>
    <property type="molecule type" value="Genomic_DNA"/>
</dbReference>
<feature type="region of interest" description="Disordered" evidence="6">
    <location>
        <begin position="161"/>
        <end position="188"/>
    </location>
</feature>
<feature type="transmembrane region" description="Helical" evidence="7">
    <location>
        <begin position="430"/>
        <end position="450"/>
    </location>
</feature>
<dbReference type="Proteomes" id="UP000321196">
    <property type="component" value="Unassembled WGS sequence"/>
</dbReference>
<keyword evidence="5 7" id="KW-0472">Membrane</keyword>
<dbReference type="GO" id="GO:0009055">
    <property type="term" value="F:electron transfer activity"/>
    <property type="evidence" value="ECO:0007669"/>
    <property type="project" value="InterPro"/>
</dbReference>
<dbReference type="RefSeq" id="WP_147825317.1">
    <property type="nucleotide sequence ID" value="NZ_BAAARG010000001.1"/>
</dbReference>
<dbReference type="GO" id="GO:0022904">
    <property type="term" value="P:respiratory electron transport chain"/>
    <property type="evidence" value="ECO:0007669"/>
    <property type="project" value="InterPro"/>
</dbReference>
<dbReference type="InterPro" id="IPR011577">
    <property type="entry name" value="Cyt_b561_bac/Ni-Hgenase"/>
</dbReference>
<dbReference type="InterPro" id="IPR016174">
    <property type="entry name" value="Di-haem_cyt_TM"/>
</dbReference>
<dbReference type="GO" id="GO:0005886">
    <property type="term" value="C:plasma membrane"/>
    <property type="evidence" value="ECO:0007669"/>
    <property type="project" value="UniProtKB-SubCell"/>
</dbReference>
<dbReference type="SUPFAM" id="SSF81342">
    <property type="entry name" value="Transmembrane di-heme cytochromes"/>
    <property type="match status" value="1"/>
</dbReference>
<keyword evidence="2" id="KW-1003">Cell membrane</keyword>
<feature type="compositionally biased region" description="Low complexity" evidence="6">
    <location>
        <begin position="88"/>
        <end position="107"/>
    </location>
</feature>
<feature type="region of interest" description="Disordered" evidence="6">
    <location>
        <begin position="88"/>
        <end position="128"/>
    </location>
</feature>
<evidence type="ECO:0000256" key="1">
    <source>
        <dbReference type="ARBA" id="ARBA00004651"/>
    </source>
</evidence>
<feature type="transmembrane region" description="Helical" evidence="7">
    <location>
        <begin position="576"/>
        <end position="597"/>
    </location>
</feature>
<evidence type="ECO:0000256" key="7">
    <source>
        <dbReference type="SAM" id="Phobius"/>
    </source>
</evidence>
<reference evidence="9 10" key="1">
    <citation type="submission" date="2019-08" db="EMBL/GenBank/DDBJ databases">
        <authorList>
            <person name="Dong K."/>
        </authorList>
    </citation>
    <scope>NUCLEOTIDE SEQUENCE [LARGE SCALE GENOMIC DNA]</scope>
    <source>
        <strain evidence="9 10">M4-8</strain>
    </source>
</reference>
<organism evidence="9 10">
    <name type="scientific">Microbacterium mitrae</name>
    <dbReference type="NCBI Taxonomy" id="664640"/>
    <lineage>
        <taxon>Bacteria</taxon>
        <taxon>Bacillati</taxon>
        <taxon>Actinomycetota</taxon>
        <taxon>Actinomycetes</taxon>
        <taxon>Micrococcales</taxon>
        <taxon>Microbacteriaceae</taxon>
        <taxon>Microbacterium</taxon>
    </lineage>
</organism>
<evidence type="ECO:0000256" key="4">
    <source>
        <dbReference type="ARBA" id="ARBA00022989"/>
    </source>
</evidence>
<accession>A0A5C8HTI3</accession>
<sequence>MATYSRSIRRGLPRVAGGDAWPAGGVAPDGGDLPAEPAADSMPPAVEVVEATTAVAEPVAVVAAEVSAGEVADAAPVASVAPEAAEAPAGADSASDSAASAATGGAALRRGLPRTPGGEPWPPAGATTGAAVASAASAVAAPAVAPPVAAPAAAAAPVTPAAPDAQAPAPQAPNAQASAAQPAAAPPASLGQVAGEAVALRRGLPRVAGGDGWPPAGSVARPAVAAPAQAPVDAAAPVAANVAAATTEAASGAAGVVPPAAAPAATAVAPAPPAPATAKGYDVSTPLPFKPTVFAGKYAEVPVVKREKRRYGKFTAGQWFGVLVLSGAVLLGAAAMAVIAVRLLLSLPFMQDFLTTYPGEYDLPEGSKPGFPAWAQWQHYFNMFLMLLIIRSGWRVRTDRRPSAFWTPKRSTDGRGKISLTLWLHQSLDLLWVINGLVFVVLLFVSGHWVRIVPTSWEVFPNALSAILQYVSLDWPTEHGWVNYNSIQQLMYFVVVFIAAPVAIITGLRMSNLWPKKAEKLNKAYPVEVARALHLPTMLFFVLFIIIHVFLVFATGALRNLNHMFGGTDEVSWTGFWLFFAGLCVMVGAAIAARPLVIAPIAKLFGKVSAR</sequence>
<dbReference type="GO" id="GO:0020037">
    <property type="term" value="F:heme binding"/>
    <property type="evidence" value="ECO:0007669"/>
    <property type="project" value="TreeGrafter"/>
</dbReference>
<evidence type="ECO:0000256" key="2">
    <source>
        <dbReference type="ARBA" id="ARBA00022475"/>
    </source>
</evidence>
<dbReference type="Pfam" id="PF01292">
    <property type="entry name" value="Ni_hydr_CYTB"/>
    <property type="match status" value="1"/>
</dbReference>
<feature type="transmembrane region" description="Helical" evidence="7">
    <location>
        <begin position="377"/>
        <end position="394"/>
    </location>
</feature>
<dbReference type="Gene3D" id="1.20.950.20">
    <property type="entry name" value="Transmembrane di-heme cytochromes, Chain C"/>
    <property type="match status" value="1"/>
</dbReference>
<dbReference type="OrthoDB" id="9795587at2"/>
<comment type="caution">
    <text evidence="9">The sequence shown here is derived from an EMBL/GenBank/DDBJ whole genome shotgun (WGS) entry which is preliminary data.</text>
</comment>
<dbReference type="InterPro" id="IPR051542">
    <property type="entry name" value="Hydrogenase_cytochrome"/>
</dbReference>
<name>A0A5C8HTI3_9MICO</name>
<feature type="transmembrane region" description="Helical" evidence="7">
    <location>
        <begin position="532"/>
        <end position="556"/>
    </location>
</feature>
<feature type="transmembrane region" description="Helical" evidence="7">
    <location>
        <begin position="319"/>
        <end position="345"/>
    </location>
</feature>
<feature type="domain" description="Cytochrome b561 bacterial/Ni-hydrogenase" evidence="8">
    <location>
        <begin position="371"/>
        <end position="567"/>
    </location>
</feature>
<protein>
    <submittedName>
        <fullName evidence="9">Cytochrome b/b6 domain-containing protein</fullName>
    </submittedName>
</protein>
<evidence type="ECO:0000256" key="6">
    <source>
        <dbReference type="SAM" id="MobiDB-lite"/>
    </source>
</evidence>
<comment type="subcellular location">
    <subcellularLocation>
        <location evidence="1">Cell membrane</location>
        <topology evidence="1">Multi-pass membrane protein</topology>
    </subcellularLocation>
</comment>
<proteinExistence type="predicted"/>
<keyword evidence="4 7" id="KW-1133">Transmembrane helix</keyword>
<dbReference type="PANTHER" id="PTHR30485:SF0">
    <property type="entry name" value="NI_FE-HYDROGENASE 1 B-TYPE CYTOCHROME SUBUNIT-RELATED"/>
    <property type="match status" value="1"/>
</dbReference>